<accession>A0A9Q1HAH8</accession>
<organism evidence="2 3">
    <name type="scientific">Holothuria leucospilota</name>
    <name type="common">Black long sea cucumber</name>
    <name type="synonym">Mertensiothuria leucospilota</name>
    <dbReference type="NCBI Taxonomy" id="206669"/>
    <lineage>
        <taxon>Eukaryota</taxon>
        <taxon>Metazoa</taxon>
        <taxon>Echinodermata</taxon>
        <taxon>Eleutherozoa</taxon>
        <taxon>Echinozoa</taxon>
        <taxon>Holothuroidea</taxon>
        <taxon>Aspidochirotacea</taxon>
        <taxon>Aspidochirotida</taxon>
        <taxon>Holothuriidae</taxon>
        <taxon>Holothuria</taxon>
    </lineage>
</organism>
<dbReference type="EMBL" id="JAIZAY010000005">
    <property type="protein sequence ID" value="KAJ8041997.1"/>
    <property type="molecule type" value="Genomic_DNA"/>
</dbReference>
<feature type="region of interest" description="Disordered" evidence="1">
    <location>
        <begin position="72"/>
        <end position="98"/>
    </location>
</feature>
<dbReference type="AlphaFoldDB" id="A0A9Q1HAH8"/>
<keyword evidence="3" id="KW-1185">Reference proteome</keyword>
<protein>
    <submittedName>
        <fullName evidence="2">Uncharacterized protein</fullName>
    </submittedName>
</protein>
<dbReference type="Proteomes" id="UP001152320">
    <property type="component" value="Chromosome 5"/>
</dbReference>
<evidence type="ECO:0000313" key="3">
    <source>
        <dbReference type="Proteomes" id="UP001152320"/>
    </source>
</evidence>
<evidence type="ECO:0000313" key="2">
    <source>
        <dbReference type="EMBL" id="KAJ8041997.1"/>
    </source>
</evidence>
<gene>
    <name evidence="2" type="ORF">HOLleu_12954</name>
</gene>
<proteinExistence type="predicted"/>
<name>A0A9Q1HAH8_HOLLE</name>
<feature type="compositionally biased region" description="Basic and acidic residues" evidence="1">
    <location>
        <begin position="82"/>
        <end position="98"/>
    </location>
</feature>
<comment type="caution">
    <text evidence="2">The sequence shown here is derived from an EMBL/GenBank/DDBJ whole genome shotgun (WGS) entry which is preliminary data.</text>
</comment>
<evidence type="ECO:0000256" key="1">
    <source>
        <dbReference type="SAM" id="MobiDB-lite"/>
    </source>
</evidence>
<reference evidence="2" key="1">
    <citation type="submission" date="2021-10" db="EMBL/GenBank/DDBJ databases">
        <title>Tropical sea cucumber genome reveals ecological adaptation and Cuvierian tubules defense mechanism.</title>
        <authorList>
            <person name="Chen T."/>
        </authorList>
    </citation>
    <scope>NUCLEOTIDE SEQUENCE</scope>
    <source>
        <strain evidence="2">Nanhai2018</strain>
        <tissue evidence="2">Muscle</tissue>
    </source>
</reference>
<sequence>MKSLIQPHVRAPESARAHDLRAHATSKAWFARVPVNEVIRAAAWKTPSSFVAHYLTDTVSAEGSFAKSVLTRRPGLFQQRPDSSRRGQPDVRRSETHA</sequence>